<accession>A0AA38RJC2</accession>
<organism evidence="3 4">
    <name type="scientific">Pleurostoma richardsiae</name>
    <dbReference type="NCBI Taxonomy" id="41990"/>
    <lineage>
        <taxon>Eukaryota</taxon>
        <taxon>Fungi</taxon>
        <taxon>Dikarya</taxon>
        <taxon>Ascomycota</taxon>
        <taxon>Pezizomycotina</taxon>
        <taxon>Sordariomycetes</taxon>
        <taxon>Sordariomycetidae</taxon>
        <taxon>Calosphaeriales</taxon>
        <taxon>Pleurostomataceae</taxon>
        <taxon>Pleurostoma</taxon>
    </lineage>
</organism>
<evidence type="ECO:0000256" key="1">
    <source>
        <dbReference type="SAM" id="MobiDB-lite"/>
    </source>
</evidence>
<evidence type="ECO:0000256" key="2">
    <source>
        <dbReference type="SAM" id="SignalP"/>
    </source>
</evidence>
<keyword evidence="4" id="KW-1185">Reference proteome</keyword>
<feature type="chain" id="PRO_5041462627" evidence="2">
    <location>
        <begin position="17"/>
        <end position="198"/>
    </location>
</feature>
<dbReference type="AlphaFoldDB" id="A0AA38RJC2"/>
<evidence type="ECO:0000313" key="4">
    <source>
        <dbReference type="Proteomes" id="UP001174694"/>
    </source>
</evidence>
<comment type="caution">
    <text evidence="3">The sequence shown here is derived from an EMBL/GenBank/DDBJ whole genome shotgun (WGS) entry which is preliminary data.</text>
</comment>
<gene>
    <name evidence="3" type="ORF">NKR23_g8187</name>
</gene>
<feature type="region of interest" description="Disordered" evidence="1">
    <location>
        <begin position="179"/>
        <end position="198"/>
    </location>
</feature>
<evidence type="ECO:0000313" key="3">
    <source>
        <dbReference type="EMBL" id="KAJ9138840.1"/>
    </source>
</evidence>
<name>A0AA38RJC2_9PEZI</name>
<proteinExistence type="predicted"/>
<sequence>MKSLAVILFTVGLASAVNLASPIVQSGNIDSSLLSSALNGSAAVNGSDAAGGLDLSNLNLGDVNLGSIDLSDANSLASGIELIMNSLCLGNLIDVNSLLGLGLNNELQLFLQMAQLAQLEALGFLSVGSIQSLIQSNLLFGGGFSNVNSLNLGNFGVFKREAEKLKKSAKRYRLRRNVGKRQCSSAEVPSLSVAPPQA</sequence>
<feature type="signal peptide" evidence="2">
    <location>
        <begin position="1"/>
        <end position="16"/>
    </location>
</feature>
<protein>
    <submittedName>
        <fullName evidence="3">Uncharacterized protein</fullName>
    </submittedName>
</protein>
<dbReference type="Proteomes" id="UP001174694">
    <property type="component" value="Unassembled WGS sequence"/>
</dbReference>
<reference evidence="3" key="1">
    <citation type="submission" date="2022-07" db="EMBL/GenBank/DDBJ databases">
        <title>Fungi with potential for degradation of polypropylene.</title>
        <authorList>
            <person name="Gostincar C."/>
        </authorList>
    </citation>
    <scope>NUCLEOTIDE SEQUENCE</scope>
    <source>
        <strain evidence="3">EXF-13308</strain>
    </source>
</reference>
<dbReference type="EMBL" id="JANBVO010000028">
    <property type="protein sequence ID" value="KAJ9138840.1"/>
    <property type="molecule type" value="Genomic_DNA"/>
</dbReference>
<keyword evidence="2" id="KW-0732">Signal</keyword>